<evidence type="ECO:0000313" key="2">
    <source>
        <dbReference type="Proteomes" id="UP000231564"/>
    </source>
</evidence>
<evidence type="ECO:0000313" key="1">
    <source>
        <dbReference type="EMBL" id="SFZ80888.1"/>
    </source>
</evidence>
<keyword evidence="2" id="KW-1185">Reference proteome</keyword>
<dbReference type="KEGG" id="tmar:MARIT_0847"/>
<reference evidence="1 2" key="1">
    <citation type="submission" date="2016-11" db="EMBL/GenBank/DDBJ databases">
        <authorList>
            <person name="Jaros S."/>
            <person name="Januszkiewicz K."/>
            <person name="Wedrychowicz H."/>
        </authorList>
    </citation>
    <scope>NUCLEOTIDE SEQUENCE [LARGE SCALE GENOMIC DNA]</scope>
    <source>
        <strain evidence="1">NCIMB 2154T</strain>
    </source>
</reference>
<protein>
    <submittedName>
        <fullName evidence="1">Uncharacterized protein</fullName>
    </submittedName>
</protein>
<gene>
    <name evidence="1" type="ORF">MARIT_0847</name>
</gene>
<proteinExistence type="predicted"/>
<dbReference type="EMBL" id="LT634361">
    <property type="protein sequence ID" value="SFZ80888.1"/>
    <property type="molecule type" value="Genomic_DNA"/>
</dbReference>
<dbReference type="RefSeq" id="WP_100210844.1">
    <property type="nucleotide sequence ID" value="NZ_CP138495.1"/>
</dbReference>
<sequence length="188" mass="21756">MMNKIDLNTEKSILKELYNNGNNTFDTFPDLTTSLSDFDIIMLIEKHINEVYSDLIIEKILQRKVSQTLINSIYEKFTDNIFILNEIVMSGKASKEILIKLSSSKDKYLSEHSKLGLLIIRLRESDEKGFHEIYKEFESDSSQLNIAARYHIAAFRDTPEKILKILQKDTHKHVSEMATITLNNKIGK</sequence>
<dbReference type="AlphaFoldDB" id="A0A2H1E7W7"/>
<dbReference type="Proteomes" id="UP000231564">
    <property type="component" value="Chromosome MARIT"/>
</dbReference>
<organism evidence="1 2">
    <name type="scientific">Tenacibaculum maritimum NCIMB 2154</name>
    <dbReference type="NCBI Taxonomy" id="1349785"/>
    <lineage>
        <taxon>Bacteria</taxon>
        <taxon>Pseudomonadati</taxon>
        <taxon>Bacteroidota</taxon>
        <taxon>Flavobacteriia</taxon>
        <taxon>Flavobacteriales</taxon>
        <taxon>Flavobacteriaceae</taxon>
        <taxon>Tenacibaculum</taxon>
    </lineage>
</organism>
<dbReference type="GeneID" id="47722418"/>
<accession>A0A2H1E7W7</accession>
<name>A0A2H1E7W7_9FLAO</name>